<accession>A0A7W7LT73</accession>
<feature type="domain" description="N-acetyltransferase" evidence="1">
    <location>
        <begin position="80"/>
        <end position="214"/>
    </location>
</feature>
<sequence length="214" mass="22763">MVPELTRIWVDGWALSRRRPRAARTPWGFYIEVDSPGQVGRHVLPDAQGPLVRAAASSVTVPDTWIKVPMDPDEAAQWLPEGWVADKAETGHLMAVDLSPTHPVAPAGYTASVETGDGVTHVRVLDAAGALAAKGQVAHLGRAAVVDRVETGQAHRRRGLGGFVMRTLTDRAVAEGADLAVLGATDEGRALYETLGWKAHAPLAACIYRPQGTS</sequence>
<evidence type="ECO:0000259" key="1">
    <source>
        <dbReference type="PROSITE" id="PS51186"/>
    </source>
</evidence>
<dbReference type="Proteomes" id="UP000556084">
    <property type="component" value="Unassembled WGS sequence"/>
</dbReference>
<dbReference type="InterPro" id="IPR016181">
    <property type="entry name" value="Acyl_CoA_acyltransferase"/>
</dbReference>
<reference evidence="2 3" key="1">
    <citation type="submission" date="2020-08" db="EMBL/GenBank/DDBJ databases">
        <title>Genomic Encyclopedia of Type Strains, Phase III (KMG-III): the genomes of soil and plant-associated and newly described type strains.</title>
        <authorList>
            <person name="Whitman W."/>
        </authorList>
    </citation>
    <scope>NUCLEOTIDE SEQUENCE [LARGE SCALE GENOMIC DNA]</scope>
    <source>
        <strain evidence="2 3">CECT 3266</strain>
    </source>
</reference>
<comment type="caution">
    <text evidence="2">The sequence shown here is derived from an EMBL/GenBank/DDBJ whole genome shotgun (WGS) entry which is preliminary data.</text>
</comment>
<organism evidence="2 3">
    <name type="scientific">Streptomyces olivoverticillatus</name>
    <dbReference type="NCBI Taxonomy" id="66427"/>
    <lineage>
        <taxon>Bacteria</taxon>
        <taxon>Bacillati</taxon>
        <taxon>Actinomycetota</taxon>
        <taxon>Actinomycetes</taxon>
        <taxon>Kitasatosporales</taxon>
        <taxon>Streptomycetaceae</taxon>
        <taxon>Streptomyces</taxon>
    </lineage>
</organism>
<dbReference type="PROSITE" id="PS51186">
    <property type="entry name" value="GNAT"/>
    <property type="match status" value="1"/>
</dbReference>
<dbReference type="AlphaFoldDB" id="A0A7W7LT73"/>
<evidence type="ECO:0000313" key="2">
    <source>
        <dbReference type="EMBL" id="MBB4895902.1"/>
    </source>
</evidence>
<dbReference type="GO" id="GO:0016747">
    <property type="term" value="F:acyltransferase activity, transferring groups other than amino-acyl groups"/>
    <property type="evidence" value="ECO:0007669"/>
    <property type="project" value="InterPro"/>
</dbReference>
<evidence type="ECO:0000313" key="3">
    <source>
        <dbReference type="Proteomes" id="UP000556084"/>
    </source>
</evidence>
<dbReference type="SUPFAM" id="SSF55729">
    <property type="entry name" value="Acyl-CoA N-acyltransferases (Nat)"/>
    <property type="match status" value="1"/>
</dbReference>
<keyword evidence="3" id="KW-1185">Reference proteome</keyword>
<dbReference type="Gene3D" id="3.40.630.30">
    <property type="match status" value="1"/>
</dbReference>
<dbReference type="Pfam" id="PF08445">
    <property type="entry name" value="FR47"/>
    <property type="match status" value="1"/>
</dbReference>
<dbReference type="InterPro" id="IPR013653">
    <property type="entry name" value="GCN5-like_dom"/>
</dbReference>
<dbReference type="InterPro" id="IPR000182">
    <property type="entry name" value="GNAT_dom"/>
</dbReference>
<keyword evidence="2" id="KW-0808">Transferase</keyword>
<dbReference type="RefSeq" id="WP_184351694.1">
    <property type="nucleotide sequence ID" value="NZ_JACHJH010000010.1"/>
</dbReference>
<gene>
    <name evidence="2" type="ORF">FHS39_004983</name>
</gene>
<protein>
    <submittedName>
        <fullName evidence="2">GNAT superfamily N-acetyltransferase</fullName>
    </submittedName>
</protein>
<proteinExistence type="predicted"/>
<name>A0A7W7LT73_9ACTN</name>
<dbReference type="EMBL" id="JACHJH010000010">
    <property type="protein sequence ID" value="MBB4895902.1"/>
    <property type="molecule type" value="Genomic_DNA"/>
</dbReference>